<sequence>MSEAIIRSVPPIALPAEAGLLGRINRLALAWSSRIERMCERRRERLLLGAMSDRELADIGVGPGQADRAFREGRG</sequence>
<dbReference type="Pfam" id="PF06568">
    <property type="entry name" value="YjiS-like"/>
    <property type="match status" value="1"/>
</dbReference>
<gene>
    <name evidence="2" type="ORF">EV668_2950</name>
</gene>
<dbReference type="AlphaFoldDB" id="A0A4R7BW47"/>
<name>A0A4R7BW47_9HYPH</name>
<evidence type="ECO:0000313" key="2">
    <source>
        <dbReference type="EMBL" id="TDR90108.1"/>
    </source>
</evidence>
<evidence type="ECO:0000313" key="3">
    <source>
        <dbReference type="Proteomes" id="UP000295122"/>
    </source>
</evidence>
<accession>A0A4R7BW47</accession>
<dbReference type="EMBL" id="SNZR01000013">
    <property type="protein sequence ID" value="TDR90108.1"/>
    <property type="molecule type" value="Genomic_DNA"/>
</dbReference>
<feature type="domain" description="YjiS-like" evidence="1">
    <location>
        <begin position="34"/>
        <end position="66"/>
    </location>
</feature>
<evidence type="ECO:0000259" key="1">
    <source>
        <dbReference type="Pfam" id="PF06568"/>
    </source>
</evidence>
<proteinExistence type="predicted"/>
<dbReference type="InterPro" id="IPR009506">
    <property type="entry name" value="YjiS-like"/>
</dbReference>
<organism evidence="2 3">
    <name type="scientific">Enterovirga rhinocerotis</name>
    <dbReference type="NCBI Taxonomy" id="1339210"/>
    <lineage>
        <taxon>Bacteria</taxon>
        <taxon>Pseudomonadati</taxon>
        <taxon>Pseudomonadota</taxon>
        <taxon>Alphaproteobacteria</taxon>
        <taxon>Hyphomicrobiales</taxon>
        <taxon>Methylobacteriaceae</taxon>
        <taxon>Enterovirga</taxon>
    </lineage>
</organism>
<comment type="caution">
    <text evidence="2">The sequence shown here is derived from an EMBL/GenBank/DDBJ whole genome shotgun (WGS) entry which is preliminary data.</text>
</comment>
<dbReference type="RefSeq" id="WP_166652474.1">
    <property type="nucleotide sequence ID" value="NZ_SNZR01000013.1"/>
</dbReference>
<keyword evidence="3" id="KW-1185">Reference proteome</keyword>
<protein>
    <submittedName>
        <fullName evidence="2">Uncharacterized protein DUF1127</fullName>
    </submittedName>
</protein>
<dbReference type="Proteomes" id="UP000295122">
    <property type="component" value="Unassembled WGS sequence"/>
</dbReference>
<reference evidence="2 3" key="1">
    <citation type="submission" date="2019-03" db="EMBL/GenBank/DDBJ databases">
        <title>Genomic Encyclopedia of Type Strains, Phase IV (KMG-IV): sequencing the most valuable type-strain genomes for metagenomic binning, comparative biology and taxonomic classification.</title>
        <authorList>
            <person name="Goeker M."/>
        </authorList>
    </citation>
    <scope>NUCLEOTIDE SEQUENCE [LARGE SCALE GENOMIC DNA]</scope>
    <source>
        <strain evidence="2 3">DSM 25903</strain>
    </source>
</reference>